<sequence>MIILITMAFTSCKKDTRALNTDVAPVTALNAPTNQASFNLQPTTGPSVLFTWNASTTQDLVLYEVAFDKSDGDFSKPIYKVLSDGSGVQPQATITQKVLNTVASLAGIASLSTGTFKWAVITSKATNAKVSGDSHTIQVTRPAGFAILPNTLYLSGTATEQGDDITKGIAFKKTGDGTFELYTSLQPGSYTLVDKNSGSPTVYSIQNNTMVVAGGSTAITGTKNVYRISIDLSNAAATLTQIVSVGFFSAPDNKVYFTLPYIGNSQWEIANTTIVIPKESYGLDSRYKYKFVVMDSAGNQSVEWYGSVNSDNPDPSATSPLSYYYMYPVDNSQYNFCFKIIPTANNRNCNVNVNYSPGIANYTNTITIK</sequence>
<proteinExistence type="predicted"/>
<dbReference type="EMBL" id="JACHCA010000001">
    <property type="protein sequence ID" value="MBB6126128.1"/>
    <property type="molecule type" value="Genomic_DNA"/>
</dbReference>
<dbReference type="Proteomes" id="UP000548326">
    <property type="component" value="Unassembled WGS sequence"/>
</dbReference>
<protein>
    <recommendedName>
        <fullName evidence="1">SusE outer membrane protein domain-containing protein</fullName>
    </recommendedName>
</protein>
<evidence type="ECO:0000259" key="1">
    <source>
        <dbReference type="Pfam" id="PF14292"/>
    </source>
</evidence>
<comment type="caution">
    <text evidence="2">The sequence shown here is derived from an EMBL/GenBank/DDBJ whole genome shotgun (WGS) entry which is preliminary data.</text>
</comment>
<dbReference type="AlphaFoldDB" id="A0A841JC08"/>
<dbReference type="Pfam" id="PF14292">
    <property type="entry name" value="SusE"/>
    <property type="match status" value="1"/>
</dbReference>
<dbReference type="InterPro" id="IPR025970">
    <property type="entry name" value="SusE"/>
</dbReference>
<dbReference type="RefSeq" id="WP_221275902.1">
    <property type="nucleotide sequence ID" value="NZ_JACHCA010000001.1"/>
</dbReference>
<feature type="domain" description="SusE outer membrane protein" evidence="1">
    <location>
        <begin position="15"/>
        <end position="120"/>
    </location>
</feature>
<name>A0A841JC08_9SPHI</name>
<accession>A0A841JC08</accession>
<evidence type="ECO:0000313" key="2">
    <source>
        <dbReference type="EMBL" id="MBB6126128.1"/>
    </source>
</evidence>
<reference evidence="2 3" key="1">
    <citation type="submission" date="2020-08" db="EMBL/GenBank/DDBJ databases">
        <title>Genomic Encyclopedia of Type Strains, Phase IV (KMG-V): Genome sequencing to study the core and pangenomes of soil and plant-associated prokaryotes.</title>
        <authorList>
            <person name="Whitman W."/>
        </authorList>
    </citation>
    <scope>NUCLEOTIDE SEQUENCE [LARGE SCALE GENOMIC DNA]</scope>
    <source>
        <strain evidence="2 3">MP601</strain>
    </source>
</reference>
<evidence type="ECO:0000313" key="3">
    <source>
        <dbReference type="Proteomes" id="UP000548326"/>
    </source>
</evidence>
<gene>
    <name evidence="2" type="ORF">HDF22_000229</name>
</gene>
<organism evidence="2 3">
    <name type="scientific">Mucilaginibacter lappiensis</name>
    <dbReference type="NCBI Taxonomy" id="354630"/>
    <lineage>
        <taxon>Bacteria</taxon>
        <taxon>Pseudomonadati</taxon>
        <taxon>Bacteroidota</taxon>
        <taxon>Sphingobacteriia</taxon>
        <taxon>Sphingobacteriales</taxon>
        <taxon>Sphingobacteriaceae</taxon>
        <taxon>Mucilaginibacter</taxon>
    </lineage>
</organism>